<evidence type="ECO:0000313" key="10">
    <source>
        <dbReference type="Proteomes" id="UP000036106"/>
    </source>
</evidence>
<accession>A0A0H4R3X9</accession>
<feature type="transmembrane region" description="Helical" evidence="7">
    <location>
        <begin position="313"/>
        <end position="334"/>
    </location>
</feature>
<keyword evidence="6 7" id="KW-0472">Membrane</keyword>
<comment type="similarity">
    <text evidence="2">Belongs to the GSP F family.</text>
</comment>
<keyword evidence="5 7" id="KW-1133">Transmembrane helix</keyword>
<protein>
    <submittedName>
        <fullName evidence="9">Competence protein ComG</fullName>
    </submittedName>
</protein>
<sequence length="341" mass="38106">MESSKHKFLKNSSADKKMSCKEQAEFLLLIGKLMKNGFSLNQSIKCLMYLDKDNKVFANIYHDLQDGIMLSTALKHLNLPAVVQNQLVISQMNGGIQQTVIQCGNILKSKAKQQTKLRELLMYPMFIMGFLTVMIIGMKVIILPQLQSSAGGANLDLVFQFAGIGLIFAVVGLIAGSIYLRRLSEYDRAKILVKLPIINQSYLHFYQFTILQGWGLQFSKGMDLHQICLSNQIFSEGSIQNVLAKKILDCMKNGDSLEKVIDKELLLPNELNMIFCCGGGIGEMASDILLISELKYESTQTSIKKLLNLVQPVLFGIIAIFILVAYLMILLPVYGMMKGMN</sequence>
<dbReference type="GO" id="GO:0005886">
    <property type="term" value="C:plasma membrane"/>
    <property type="evidence" value="ECO:0007669"/>
    <property type="project" value="UniProtKB-SubCell"/>
</dbReference>
<dbReference type="Pfam" id="PF00482">
    <property type="entry name" value="T2SSF"/>
    <property type="match status" value="1"/>
</dbReference>
<evidence type="ECO:0000313" key="9">
    <source>
        <dbReference type="EMBL" id="AKP68490.1"/>
    </source>
</evidence>
<gene>
    <name evidence="9" type="ORF">ABM34_12465</name>
</gene>
<keyword evidence="10" id="KW-1185">Reference proteome</keyword>
<organism evidence="9 10">
    <name type="scientific">Companilactobacillus ginsenosidimutans</name>
    <dbReference type="NCBI Taxonomy" id="1007676"/>
    <lineage>
        <taxon>Bacteria</taxon>
        <taxon>Bacillati</taxon>
        <taxon>Bacillota</taxon>
        <taxon>Bacilli</taxon>
        <taxon>Lactobacillales</taxon>
        <taxon>Lactobacillaceae</taxon>
        <taxon>Companilactobacillus</taxon>
    </lineage>
</organism>
<dbReference type="AlphaFoldDB" id="A0A0H4R3X9"/>
<keyword evidence="3" id="KW-1003">Cell membrane</keyword>
<feature type="domain" description="Type II secretion system protein GspF" evidence="8">
    <location>
        <begin position="26"/>
        <end position="144"/>
    </location>
</feature>
<comment type="subcellular location">
    <subcellularLocation>
        <location evidence="1">Cell membrane</location>
        <topology evidence="1">Multi-pass membrane protein</topology>
    </subcellularLocation>
</comment>
<dbReference type="PANTHER" id="PTHR30012:SF0">
    <property type="entry name" value="TYPE II SECRETION SYSTEM PROTEIN F-RELATED"/>
    <property type="match status" value="1"/>
</dbReference>
<evidence type="ECO:0000259" key="8">
    <source>
        <dbReference type="Pfam" id="PF00482"/>
    </source>
</evidence>
<dbReference type="OrthoDB" id="2324921at2"/>
<dbReference type="EMBL" id="CP012034">
    <property type="protein sequence ID" value="AKP68490.1"/>
    <property type="molecule type" value="Genomic_DNA"/>
</dbReference>
<dbReference type="Proteomes" id="UP000036106">
    <property type="component" value="Chromosome"/>
</dbReference>
<reference evidence="10" key="1">
    <citation type="submission" date="2015-07" db="EMBL/GenBank/DDBJ databases">
        <title>Lactobacillus ginsenosidimutans/EMML 3141/ whole genome sequencing.</title>
        <authorList>
            <person name="Kim M.K."/>
            <person name="Im W.-T."/>
            <person name="Srinivasan S."/>
            <person name="Lee J.-J."/>
        </authorList>
    </citation>
    <scope>NUCLEOTIDE SEQUENCE [LARGE SCALE GENOMIC DNA]</scope>
    <source>
        <strain evidence="10">EMML 3041</strain>
    </source>
</reference>
<dbReference type="PANTHER" id="PTHR30012">
    <property type="entry name" value="GENERAL SECRETION PATHWAY PROTEIN"/>
    <property type="match status" value="1"/>
</dbReference>
<evidence type="ECO:0000256" key="6">
    <source>
        <dbReference type="ARBA" id="ARBA00023136"/>
    </source>
</evidence>
<name>A0A0H4R3X9_9LACO</name>
<evidence type="ECO:0000256" key="5">
    <source>
        <dbReference type="ARBA" id="ARBA00022989"/>
    </source>
</evidence>
<keyword evidence="4 7" id="KW-0812">Transmembrane</keyword>
<evidence type="ECO:0000256" key="3">
    <source>
        <dbReference type="ARBA" id="ARBA00022475"/>
    </source>
</evidence>
<feature type="transmembrane region" description="Helical" evidence="7">
    <location>
        <begin position="120"/>
        <end position="142"/>
    </location>
</feature>
<proteinExistence type="inferred from homology"/>
<evidence type="ECO:0000256" key="1">
    <source>
        <dbReference type="ARBA" id="ARBA00004651"/>
    </source>
</evidence>
<dbReference type="InterPro" id="IPR042094">
    <property type="entry name" value="T2SS_GspF_sf"/>
</dbReference>
<dbReference type="STRING" id="1007676.ABM34_12465"/>
<evidence type="ECO:0000256" key="4">
    <source>
        <dbReference type="ARBA" id="ARBA00022692"/>
    </source>
</evidence>
<dbReference type="InterPro" id="IPR018076">
    <property type="entry name" value="T2SS_GspF_dom"/>
</dbReference>
<dbReference type="PATRIC" id="fig|1007676.4.peg.2521"/>
<evidence type="ECO:0000256" key="7">
    <source>
        <dbReference type="SAM" id="Phobius"/>
    </source>
</evidence>
<evidence type="ECO:0000256" key="2">
    <source>
        <dbReference type="ARBA" id="ARBA00005745"/>
    </source>
</evidence>
<feature type="transmembrane region" description="Helical" evidence="7">
    <location>
        <begin position="157"/>
        <end position="180"/>
    </location>
</feature>
<dbReference type="KEGG" id="lgn:ABM34_12465"/>
<dbReference type="Gene3D" id="1.20.81.30">
    <property type="entry name" value="Type II secretion system (T2SS), domain F"/>
    <property type="match status" value="1"/>
</dbReference>
<dbReference type="InterPro" id="IPR003004">
    <property type="entry name" value="GspF/PilC"/>
</dbReference>